<dbReference type="InterPro" id="IPR036864">
    <property type="entry name" value="Zn2-C6_fun-type_DNA-bd_sf"/>
</dbReference>
<evidence type="ECO:0000313" key="8">
    <source>
        <dbReference type="EMBL" id="BCS05481.1"/>
    </source>
</evidence>
<dbReference type="SMART" id="SM00066">
    <property type="entry name" value="GAL4"/>
    <property type="match status" value="1"/>
</dbReference>
<dbReference type="PANTHER" id="PTHR47424">
    <property type="entry name" value="REGULATORY PROTEIN GAL4"/>
    <property type="match status" value="1"/>
</dbReference>
<dbReference type="InterPro" id="IPR001138">
    <property type="entry name" value="Zn2Cys6_DnaBD"/>
</dbReference>
<dbReference type="GO" id="GO:0008270">
    <property type="term" value="F:zinc ion binding"/>
    <property type="evidence" value="ECO:0007669"/>
    <property type="project" value="InterPro"/>
</dbReference>
<evidence type="ECO:0000256" key="2">
    <source>
        <dbReference type="ARBA" id="ARBA00023015"/>
    </source>
</evidence>
<dbReference type="EMBL" id="AP024432">
    <property type="protein sequence ID" value="BCS05481.1"/>
    <property type="molecule type" value="Genomic_DNA"/>
</dbReference>
<organism evidence="8 9">
    <name type="scientific">Aspergillus kawachii</name>
    <name type="common">White koji mold</name>
    <name type="synonym">Aspergillus awamori var. kawachi</name>
    <dbReference type="NCBI Taxonomy" id="1069201"/>
    <lineage>
        <taxon>Eukaryota</taxon>
        <taxon>Fungi</taxon>
        <taxon>Dikarya</taxon>
        <taxon>Ascomycota</taxon>
        <taxon>Pezizomycotina</taxon>
        <taxon>Eurotiomycetes</taxon>
        <taxon>Eurotiomycetidae</taxon>
        <taxon>Eurotiales</taxon>
        <taxon>Aspergillaceae</taxon>
        <taxon>Aspergillus</taxon>
        <taxon>Aspergillus subgen. Circumdati</taxon>
    </lineage>
</organism>
<keyword evidence="3" id="KW-0238">DNA-binding</keyword>
<dbReference type="SMART" id="SM00906">
    <property type="entry name" value="Fungal_trans"/>
    <property type="match status" value="1"/>
</dbReference>
<evidence type="ECO:0000256" key="6">
    <source>
        <dbReference type="SAM" id="MobiDB-lite"/>
    </source>
</evidence>
<dbReference type="InterPro" id="IPR007219">
    <property type="entry name" value="XnlR_reg_dom"/>
</dbReference>
<keyword evidence="1" id="KW-0479">Metal-binding</keyword>
<dbReference type="SUPFAM" id="SSF57701">
    <property type="entry name" value="Zn2/Cys6 DNA-binding domain"/>
    <property type="match status" value="1"/>
</dbReference>
<dbReference type="OrthoDB" id="39175at2759"/>
<dbReference type="GO" id="GO:0000978">
    <property type="term" value="F:RNA polymerase II cis-regulatory region sequence-specific DNA binding"/>
    <property type="evidence" value="ECO:0007669"/>
    <property type="project" value="TreeGrafter"/>
</dbReference>
<dbReference type="InterPro" id="IPR051127">
    <property type="entry name" value="Fungal_SecMet_Regulators"/>
</dbReference>
<keyword evidence="5" id="KW-0539">Nucleus</keyword>
<dbReference type="KEGG" id="aluc:AKAW2_81282S"/>
<evidence type="ECO:0000256" key="3">
    <source>
        <dbReference type="ARBA" id="ARBA00023125"/>
    </source>
</evidence>
<sequence>MEPHTTSQIHAPRRKRLKIATACLRCRRRKVKCDGVCPACGACRRSHEEADCIYENAAAVREPGPSRFSDESRAAPRVPNASIQPFLEAAKDYAYPGLCSGLGASTAPETTNPSAIHPLQLDRSPSEPHGEDSMNGIIGDPARTREVYGSSSASSFIQQIQTAINFKFGIAHQITGEQKAIPRSRSPCPQTSLSNCEEPTLFLLPPKGLADGLIGAYWDNNWALYPVINRRKIETIYDSLWTSPTSANYPLIPMSIINICFAIGCHYSNLLSPKDRMGASDDFYGRAKRLYQKTGDIPSYERVTCLLLFAIYLQSTKHVFQCWMTVGKAIRMAQSLGIHLPESTIYLESVRDREYKRRIWHCCVWLDRVLSSTLGRPGMIPKWLFNSVPLPSMIDDEFFETQDIGSPIRPDGQPCIMAGAVKAMELYQILDEVLVDLYLNPNDSEDTKRRLIRILEIDSKLQMWNKSLPEHLQLGATATRDFLVERQATVLRARFLHARILLFRPALISYCVRGGSTSGTELFDANNSSLAEAMLPECSRICFRVAQELIEIYDRHLSRQNALGPLPNWWYSVLYVYNATMMILVERFLEAKDGIVKDPKAYQAWHAALRVLKCYSMVGDSAKRCVALLEILCERFSLDQPERFSQQQQNEISQDWDSLLAMSNPFTANDAGIPPFSFDDFIWSDAMPAEAMLTDGPIEPRM</sequence>
<dbReference type="PROSITE" id="PS50048">
    <property type="entry name" value="ZN2_CY6_FUNGAL_2"/>
    <property type="match status" value="1"/>
</dbReference>
<dbReference type="GO" id="GO:0005634">
    <property type="term" value="C:nucleus"/>
    <property type="evidence" value="ECO:0007669"/>
    <property type="project" value="TreeGrafter"/>
</dbReference>
<dbReference type="Pfam" id="PF04082">
    <property type="entry name" value="Fungal_trans"/>
    <property type="match status" value="1"/>
</dbReference>
<accession>A0A7R7WM71</accession>
<evidence type="ECO:0000256" key="5">
    <source>
        <dbReference type="ARBA" id="ARBA00023242"/>
    </source>
</evidence>
<reference evidence="8" key="1">
    <citation type="submission" date="2021-01" db="EMBL/GenBank/DDBJ databases">
        <authorList>
            <consortium name="Aspergillus luchuensis mut. kawachii IFO 4304 genome sequencing consortium"/>
            <person name="Kazuki M."/>
            <person name="Futagami T."/>
        </authorList>
    </citation>
    <scope>NUCLEOTIDE SEQUENCE</scope>
    <source>
        <strain evidence="8">IFO 4308</strain>
    </source>
</reference>
<dbReference type="PANTHER" id="PTHR47424:SF3">
    <property type="entry name" value="REGULATORY PROTEIN GAL4"/>
    <property type="match status" value="1"/>
</dbReference>
<name>A0A7R7WM71_ASPKA</name>
<protein>
    <recommendedName>
        <fullName evidence="7">Zn(2)-C6 fungal-type domain-containing protein</fullName>
    </recommendedName>
</protein>
<keyword evidence="9" id="KW-1185">Reference proteome</keyword>
<dbReference type="CDD" id="cd12148">
    <property type="entry name" value="fungal_TF_MHR"/>
    <property type="match status" value="1"/>
</dbReference>
<dbReference type="RefSeq" id="XP_041549243.1">
    <property type="nucleotide sequence ID" value="XM_041682396.1"/>
</dbReference>
<evidence type="ECO:0000313" key="9">
    <source>
        <dbReference type="Proteomes" id="UP000661280"/>
    </source>
</evidence>
<evidence type="ECO:0000256" key="1">
    <source>
        <dbReference type="ARBA" id="ARBA00022723"/>
    </source>
</evidence>
<dbReference type="Pfam" id="PF00172">
    <property type="entry name" value="Zn_clus"/>
    <property type="match status" value="1"/>
</dbReference>
<dbReference type="CDD" id="cd00067">
    <property type="entry name" value="GAL4"/>
    <property type="match status" value="1"/>
</dbReference>
<dbReference type="Gene3D" id="4.10.240.10">
    <property type="entry name" value="Zn(2)-C6 fungal-type DNA-binding domain"/>
    <property type="match status" value="1"/>
</dbReference>
<dbReference type="GeneID" id="64966802"/>
<keyword evidence="2" id="KW-0805">Transcription regulation</keyword>
<keyword evidence="4" id="KW-0804">Transcription</keyword>
<dbReference type="Proteomes" id="UP000661280">
    <property type="component" value="Chromosome 8"/>
</dbReference>
<evidence type="ECO:0000256" key="4">
    <source>
        <dbReference type="ARBA" id="ARBA00023163"/>
    </source>
</evidence>
<evidence type="ECO:0000259" key="7">
    <source>
        <dbReference type="PROSITE" id="PS50048"/>
    </source>
</evidence>
<feature type="domain" description="Zn(2)-C6 fungal-type" evidence="7">
    <location>
        <begin position="22"/>
        <end position="54"/>
    </location>
</feature>
<proteinExistence type="predicted"/>
<dbReference type="PROSITE" id="PS00463">
    <property type="entry name" value="ZN2_CY6_FUNGAL_1"/>
    <property type="match status" value="1"/>
</dbReference>
<feature type="region of interest" description="Disordered" evidence="6">
    <location>
        <begin position="109"/>
        <end position="133"/>
    </location>
</feature>
<dbReference type="AlphaFoldDB" id="A0A7R7WM71"/>
<gene>
    <name evidence="8" type="ORF">AKAW2_81282S</name>
</gene>
<dbReference type="GO" id="GO:0000981">
    <property type="term" value="F:DNA-binding transcription factor activity, RNA polymerase II-specific"/>
    <property type="evidence" value="ECO:0007669"/>
    <property type="project" value="InterPro"/>
</dbReference>
<reference evidence="8" key="2">
    <citation type="submission" date="2021-02" db="EMBL/GenBank/DDBJ databases">
        <title>Aspergillus luchuensis mut. kawachii IFO 4304 genome sequence.</title>
        <authorList>
            <person name="Mori K."/>
            <person name="Kadooka C."/>
            <person name="Goto M."/>
            <person name="Futagami T."/>
        </authorList>
    </citation>
    <scope>NUCLEOTIDE SEQUENCE</scope>
    <source>
        <strain evidence="8">IFO 4308</strain>
    </source>
</reference>
<dbReference type="GO" id="GO:0006351">
    <property type="term" value="P:DNA-templated transcription"/>
    <property type="evidence" value="ECO:0007669"/>
    <property type="project" value="InterPro"/>
</dbReference>
<dbReference type="GO" id="GO:0000435">
    <property type="term" value="P:positive regulation of transcription from RNA polymerase II promoter by galactose"/>
    <property type="evidence" value="ECO:0007669"/>
    <property type="project" value="TreeGrafter"/>
</dbReference>